<evidence type="ECO:0000256" key="13">
    <source>
        <dbReference type="ARBA" id="ARBA00023157"/>
    </source>
</evidence>
<evidence type="ECO:0000256" key="6">
    <source>
        <dbReference type="ARBA" id="ARBA00022485"/>
    </source>
</evidence>
<dbReference type="GO" id="GO:0052693">
    <property type="term" value="F:epoxyqueuosine reductase activity"/>
    <property type="evidence" value="ECO:0007669"/>
    <property type="project" value="UniProtKB-UniRule"/>
</dbReference>
<proteinExistence type="inferred from homology"/>
<evidence type="ECO:0000313" key="18">
    <source>
        <dbReference type="EMBL" id="KJF40763.1"/>
    </source>
</evidence>
<sequence>MAVNYQLELERELQKNEGKTPRLLLHCCCAPCSSYVLEYLSPHFSITAHYYNPNIDTPEEYAHRARELSRFVQEMPLPGAVDVLAEPYTPAEFYAAVKGLEDIPEGGRRCYECYRLRLRRAAQAAAAGGYDYFTTTLSISPHKNAVWLGELGEAFAAEYGVRWLPSDFKKKNGFKRSTELAARYGLYRQDYCGCVFSRREAEARAARKSAQNKHGA</sequence>
<feature type="binding site" evidence="17">
    <location>
        <position position="29"/>
    </location>
    <ligand>
        <name>[4Fe-4S] cluster</name>
        <dbReference type="ChEBI" id="CHEBI:49883"/>
    </ligand>
</feature>
<keyword evidence="13 17" id="KW-1015">Disulfide bond</keyword>
<dbReference type="EMBL" id="JXXK01000004">
    <property type="protein sequence ID" value="KJF40763.1"/>
    <property type="molecule type" value="Genomic_DNA"/>
</dbReference>
<comment type="pathway">
    <text evidence="2 17">tRNA modification; tRNA-queuosine biosynthesis.</text>
</comment>
<evidence type="ECO:0000256" key="14">
    <source>
        <dbReference type="ARBA" id="ARBA00023284"/>
    </source>
</evidence>
<evidence type="ECO:0000256" key="12">
    <source>
        <dbReference type="ARBA" id="ARBA00023014"/>
    </source>
</evidence>
<evidence type="ECO:0000256" key="1">
    <source>
        <dbReference type="ARBA" id="ARBA00002268"/>
    </source>
</evidence>
<keyword evidence="14 17" id="KW-0676">Redox-active center</keyword>
<accession>A0A0D8J4P1</accession>
<dbReference type="AlphaFoldDB" id="A0A0D8J4P1"/>
<keyword evidence="12 17" id="KW-0411">Iron-sulfur</keyword>
<dbReference type="PATRIC" id="fig|1550024.3.peg.976"/>
<evidence type="ECO:0000256" key="8">
    <source>
        <dbReference type="ARBA" id="ARBA00022723"/>
    </source>
</evidence>
<evidence type="ECO:0000256" key="10">
    <source>
        <dbReference type="ARBA" id="ARBA00023002"/>
    </source>
</evidence>
<dbReference type="RefSeq" id="WP_050004694.1">
    <property type="nucleotide sequence ID" value="NZ_CAUBPW010000016.1"/>
</dbReference>
<dbReference type="GO" id="GO:0051539">
    <property type="term" value="F:4 iron, 4 sulfur cluster binding"/>
    <property type="evidence" value="ECO:0007669"/>
    <property type="project" value="UniProtKB-UniRule"/>
</dbReference>
<feature type="binding site" evidence="17">
    <location>
        <position position="113"/>
    </location>
    <ligand>
        <name>[4Fe-4S] cluster</name>
        <dbReference type="ChEBI" id="CHEBI:49883"/>
    </ligand>
</feature>
<evidence type="ECO:0000256" key="7">
    <source>
        <dbReference type="ARBA" id="ARBA00022694"/>
    </source>
</evidence>
<keyword evidence="19" id="KW-1185">Reference proteome</keyword>
<evidence type="ECO:0000256" key="5">
    <source>
        <dbReference type="ARBA" id="ARBA00016895"/>
    </source>
</evidence>
<dbReference type="UniPathway" id="UPA00392"/>
<keyword evidence="8 17" id="KW-0479">Metal-binding</keyword>
<dbReference type="GO" id="GO:0046872">
    <property type="term" value="F:metal ion binding"/>
    <property type="evidence" value="ECO:0007669"/>
    <property type="project" value="UniProtKB-KW"/>
</dbReference>
<dbReference type="GO" id="GO:0008616">
    <property type="term" value="P:tRNA queuosine(34) biosynthetic process"/>
    <property type="evidence" value="ECO:0007669"/>
    <property type="project" value="UniProtKB-UniRule"/>
</dbReference>
<organism evidence="18 19">
    <name type="scientific">Ruthenibacterium lactatiformans</name>
    <dbReference type="NCBI Taxonomy" id="1550024"/>
    <lineage>
        <taxon>Bacteria</taxon>
        <taxon>Bacillati</taxon>
        <taxon>Bacillota</taxon>
        <taxon>Clostridia</taxon>
        <taxon>Eubacteriales</taxon>
        <taxon>Oscillospiraceae</taxon>
        <taxon>Ruthenibacterium</taxon>
    </lineage>
</organism>
<dbReference type="GeneID" id="42855859"/>
<dbReference type="HAMAP" id="MF_02089">
    <property type="entry name" value="QueH"/>
    <property type="match status" value="1"/>
</dbReference>
<dbReference type="Pfam" id="PF02677">
    <property type="entry name" value="QueH"/>
    <property type="match status" value="1"/>
</dbReference>
<feature type="disulfide bond" description="Redox-active" evidence="17">
    <location>
        <begin position="192"/>
        <end position="194"/>
    </location>
</feature>
<protein>
    <recommendedName>
        <fullName evidence="5 17">Epoxyqueuosine reductase QueH</fullName>
        <ecNumber evidence="4 17">1.17.99.6</ecNumber>
    </recommendedName>
    <alternativeName>
        <fullName evidence="15 17">Queuosine biosynthesis protein QueH</fullName>
    </alternativeName>
</protein>
<evidence type="ECO:0000256" key="4">
    <source>
        <dbReference type="ARBA" id="ARBA00012622"/>
    </source>
</evidence>
<comment type="function">
    <text evidence="1 17">Catalyzes the conversion of epoxyqueuosine (oQ) to queuosine (Q), which is a hypermodified base found in the wobble positions of tRNA(Asp), tRNA(Asn), tRNA(His) and tRNA(Tyr).</text>
</comment>
<evidence type="ECO:0000256" key="11">
    <source>
        <dbReference type="ARBA" id="ARBA00023004"/>
    </source>
</evidence>
<evidence type="ECO:0000256" key="17">
    <source>
        <dbReference type="HAMAP-Rule" id="MF_02089"/>
    </source>
</evidence>
<feature type="binding site" evidence="17">
    <location>
        <position position="28"/>
    </location>
    <ligand>
        <name>[4Fe-4S] cluster</name>
        <dbReference type="ChEBI" id="CHEBI:49883"/>
    </ligand>
</feature>
<keyword evidence="7 17" id="KW-0819">tRNA processing</keyword>
<feature type="binding site" evidence="17">
    <location>
        <position position="110"/>
    </location>
    <ligand>
        <name>[4Fe-4S] cluster</name>
        <dbReference type="ChEBI" id="CHEBI:49883"/>
    </ligand>
</feature>
<gene>
    <name evidence="17" type="primary">queH</name>
    <name evidence="18" type="ORF">TQ39_04345</name>
</gene>
<comment type="similarity">
    <text evidence="3 17">Belongs to the QueH family.</text>
</comment>
<name>A0A0D8J4P1_9FIRM</name>
<keyword evidence="11 17" id="KW-0408">Iron</keyword>
<evidence type="ECO:0000256" key="16">
    <source>
        <dbReference type="ARBA" id="ARBA00047415"/>
    </source>
</evidence>
<dbReference type="EC" id="1.17.99.6" evidence="4 17"/>
<evidence type="ECO:0000256" key="2">
    <source>
        <dbReference type="ARBA" id="ARBA00004691"/>
    </source>
</evidence>
<evidence type="ECO:0000256" key="15">
    <source>
        <dbReference type="ARBA" id="ARBA00031446"/>
    </source>
</evidence>
<keyword evidence="10 17" id="KW-0560">Oxidoreductase</keyword>
<evidence type="ECO:0000256" key="3">
    <source>
        <dbReference type="ARBA" id="ARBA00008207"/>
    </source>
</evidence>
<comment type="caution">
    <text evidence="18">The sequence shown here is derived from an EMBL/GenBank/DDBJ whole genome shotgun (WGS) entry which is preliminary data.</text>
</comment>
<evidence type="ECO:0000256" key="9">
    <source>
        <dbReference type="ARBA" id="ARBA00022785"/>
    </source>
</evidence>
<evidence type="ECO:0000313" key="19">
    <source>
        <dbReference type="Proteomes" id="UP000032483"/>
    </source>
</evidence>
<keyword evidence="6 17" id="KW-0004">4Fe-4S</keyword>
<dbReference type="InterPro" id="IPR003828">
    <property type="entry name" value="QueH"/>
</dbReference>
<dbReference type="PANTHER" id="PTHR36701:SF1">
    <property type="entry name" value="EPOXYQUEUOSINE REDUCTASE QUEH"/>
    <property type="match status" value="1"/>
</dbReference>
<comment type="catalytic activity">
    <reaction evidence="16 17">
        <text>epoxyqueuosine(34) in tRNA + AH2 = queuosine(34) in tRNA + A + H2O</text>
        <dbReference type="Rhea" id="RHEA:32159"/>
        <dbReference type="Rhea" id="RHEA-COMP:18571"/>
        <dbReference type="Rhea" id="RHEA-COMP:18582"/>
        <dbReference type="ChEBI" id="CHEBI:13193"/>
        <dbReference type="ChEBI" id="CHEBI:15377"/>
        <dbReference type="ChEBI" id="CHEBI:17499"/>
        <dbReference type="ChEBI" id="CHEBI:194431"/>
        <dbReference type="ChEBI" id="CHEBI:194443"/>
        <dbReference type="EC" id="1.17.99.6"/>
    </reaction>
</comment>
<dbReference type="Proteomes" id="UP000032483">
    <property type="component" value="Unassembled WGS sequence"/>
</dbReference>
<keyword evidence="9 17" id="KW-0671">Queuosine biosynthesis</keyword>
<reference evidence="18" key="1">
    <citation type="submission" date="2015-02" db="EMBL/GenBank/DDBJ databases">
        <title>A novel member of the family Ruminococcaceae isolated from human feces.</title>
        <authorList>
            <person name="Shkoporov A.N."/>
            <person name="Chaplin A.V."/>
            <person name="Motuzova O.V."/>
            <person name="Kafarskaia L.I."/>
            <person name="Khokhlova E.V."/>
            <person name="Efimov B.A."/>
        </authorList>
    </citation>
    <scope>NUCLEOTIDE SEQUENCE [LARGE SCALE GENOMIC DNA]</scope>
    <source>
        <strain evidence="18">585-1</strain>
    </source>
</reference>
<dbReference type="PANTHER" id="PTHR36701">
    <property type="entry name" value="EPOXYQUEUOSINE REDUCTASE QUEH"/>
    <property type="match status" value="1"/>
</dbReference>